<gene>
    <name evidence="1" type="ORF">COCNU_06G020200</name>
</gene>
<protein>
    <submittedName>
        <fullName evidence="1">Uncharacterized protein</fullName>
    </submittedName>
</protein>
<dbReference type="Proteomes" id="UP000797356">
    <property type="component" value="Chromosome 6"/>
</dbReference>
<evidence type="ECO:0000313" key="2">
    <source>
        <dbReference type="Proteomes" id="UP000797356"/>
    </source>
</evidence>
<name>A0A8K0IDE4_COCNU</name>
<organism evidence="1 2">
    <name type="scientific">Cocos nucifera</name>
    <name type="common">Coconut palm</name>
    <dbReference type="NCBI Taxonomy" id="13894"/>
    <lineage>
        <taxon>Eukaryota</taxon>
        <taxon>Viridiplantae</taxon>
        <taxon>Streptophyta</taxon>
        <taxon>Embryophyta</taxon>
        <taxon>Tracheophyta</taxon>
        <taxon>Spermatophyta</taxon>
        <taxon>Magnoliopsida</taxon>
        <taxon>Liliopsida</taxon>
        <taxon>Arecaceae</taxon>
        <taxon>Arecoideae</taxon>
        <taxon>Cocoseae</taxon>
        <taxon>Attaleinae</taxon>
        <taxon>Cocos</taxon>
    </lineage>
</organism>
<evidence type="ECO:0000313" key="1">
    <source>
        <dbReference type="EMBL" id="KAG1348191.1"/>
    </source>
</evidence>
<accession>A0A8K0IDE4</accession>
<reference evidence="1" key="1">
    <citation type="journal article" date="2017" name="Gigascience">
        <title>The genome draft of coconut (Cocos nucifera).</title>
        <authorList>
            <person name="Xiao Y."/>
            <person name="Xu P."/>
            <person name="Fan H."/>
            <person name="Baudouin L."/>
            <person name="Xia W."/>
            <person name="Bocs S."/>
            <person name="Xu J."/>
            <person name="Li Q."/>
            <person name="Guo A."/>
            <person name="Zhou L."/>
            <person name="Li J."/>
            <person name="Wu Y."/>
            <person name="Ma Z."/>
            <person name="Armero A."/>
            <person name="Issali A.E."/>
            <person name="Liu N."/>
            <person name="Peng M."/>
            <person name="Yang Y."/>
        </authorList>
    </citation>
    <scope>NUCLEOTIDE SEQUENCE</scope>
    <source>
        <tissue evidence="1">Spear leaf of Hainan Tall coconut</tissue>
    </source>
</reference>
<comment type="caution">
    <text evidence="1">The sequence shown here is derived from an EMBL/GenBank/DDBJ whole genome shotgun (WGS) entry which is preliminary data.</text>
</comment>
<proteinExistence type="predicted"/>
<sequence>MAPTPTGVLVHGGAWACGRNWDCQPRRQCAQWHGGLRGPQPGDFGGVHSGGAGARTELVLLDARHGGGGGACLREVRRACGGRRRTNFGAFP</sequence>
<dbReference type="EMBL" id="CM017877">
    <property type="protein sequence ID" value="KAG1348191.1"/>
    <property type="molecule type" value="Genomic_DNA"/>
</dbReference>
<dbReference type="AlphaFoldDB" id="A0A8K0IDE4"/>
<keyword evidence="2" id="KW-1185">Reference proteome</keyword>
<reference evidence="1" key="2">
    <citation type="submission" date="2019-07" db="EMBL/GenBank/DDBJ databases">
        <authorList>
            <person name="Yang Y."/>
            <person name="Bocs S."/>
            <person name="Baudouin L."/>
        </authorList>
    </citation>
    <scope>NUCLEOTIDE SEQUENCE</scope>
    <source>
        <tissue evidence="1">Spear leaf of Hainan Tall coconut</tissue>
    </source>
</reference>